<organism evidence="1 2">
    <name type="scientific">Coffea arabica</name>
    <name type="common">Arabian coffee</name>
    <dbReference type="NCBI Taxonomy" id="13443"/>
    <lineage>
        <taxon>Eukaryota</taxon>
        <taxon>Viridiplantae</taxon>
        <taxon>Streptophyta</taxon>
        <taxon>Embryophyta</taxon>
        <taxon>Tracheophyta</taxon>
        <taxon>Spermatophyta</taxon>
        <taxon>Magnoliopsida</taxon>
        <taxon>eudicotyledons</taxon>
        <taxon>Gunneridae</taxon>
        <taxon>Pentapetalae</taxon>
        <taxon>asterids</taxon>
        <taxon>lamiids</taxon>
        <taxon>Gentianales</taxon>
        <taxon>Rubiaceae</taxon>
        <taxon>Ixoroideae</taxon>
        <taxon>Gardenieae complex</taxon>
        <taxon>Bertiereae - Coffeeae clade</taxon>
        <taxon>Coffeeae</taxon>
        <taxon>Coffea</taxon>
    </lineage>
</organism>
<name>A0ABM4V9S8_COFAR</name>
<accession>A0ABM4V9S8</accession>
<dbReference type="Proteomes" id="UP001652660">
    <property type="component" value="Chromosome 7e"/>
</dbReference>
<dbReference type="PANTHER" id="PTHR48475">
    <property type="entry name" value="RIBONUCLEASE H"/>
    <property type="match status" value="1"/>
</dbReference>
<protein>
    <recommendedName>
        <fullName evidence="3">Reverse transcriptase</fullName>
    </recommendedName>
</protein>
<proteinExistence type="predicted"/>
<sequence length="162" mass="18795">MPWSYWTTPRSATQETPFFLTYGSEAVVPTKFITPSPRMAAFTAEVNDEKRKIDLDLTVELRDASAARITLYKNILANYYNTRVRHLQFRPGDLVLRKNSVSRSEPQGKLSPKWEGPYRIVEVSQNEYCKLVYRDGALVPRTWHAENLSCIILELLMFQLSY</sequence>
<reference evidence="2" key="1">
    <citation type="submission" date="2025-08" db="UniProtKB">
        <authorList>
            <consortium name="RefSeq"/>
        </authorList>
    </citation>
    <scope>IDENTIFICATION</scope>
    <source>
        <tissue evidence="2">Leaves</tissue>
    </source>
</reference>
<dbReference type="RefSeq" id="XP_071916272.1">
    <property type="nucleotide sequence ID" value="XM_072060171.1"/>
</dbReference>
<evidence type="ECO:0000313" key="1">
    <source>
        <dbReference type="Proteomes" id="UP001652660"/>
    </source>
</evidence>
<evidence type="ECO:0000313" key="2">
    <source>
        <dbReference type="RefSeq" id="XP_071916272.1"/>
    </source>
</evidence>
<keyword evidence="1" id="KW-1185">Reference proteome</keyword>
<dbReference type="GeneID" id="140011382"/>
<dbReference type="PANTHER" id="PTHR48475:SF2">
    <property type="entry name" value="RIBONUCLEASE H"/>
    <property type="match status" value="1"/>
</dbReference>
<gene>
    <name evidence="2" type="primary">LOC140011382</name>
</gene>
<evidence type="ECO:0008006" key="3">
    <source>
        <dbReference type="Google" id="ProtNLM"/>
    </source>
</evidence>